<dbReference type="SMART" id="SM00823">
    <property type="entry name" value="PKS_PP"/>
    <property type="match status" value="4"/>
</dbReference>
<evidence type="ECO:0000256" key="6">
    <source>
        <dbReference type="SAM" id="MobiDB-lite"/>
    </source>
</evidence>
<reference evidence="8 9" key="1">
    <citation type="submission" date="2021-01" db="EMBL/GenBank/DDBJ databases">
        <title>Draft genome sequence of Micromonospora sp. strain STR1s_6.</title>
        <authorList>
            <person name="Karlyshev A."/>
            <person name="Jawad R."/>
        </authorList>
    </citation>
    <scope>NUCLEOTIDE SEQUENCE [LARGE SCALE GENOMIC DNA]</scope>
    <source>
        <strain evidence="8 9">STR1S-6</strain>
    </source>
</reference>
<keyword evidence="9" id="KW-1185">Reference proteome</keyword>
<evidence type="ECO:0000256" key="1">
    <source>
        <dbReference type="ARBA" id="ARBA00001957"/>
    </source>
</evidence>
<dbReference type="NCBIfam" id="TIGR01720">
    <property type="entry name" value="NRPS-para261"/>
    <property type="match status" value="3"/>
</dbReference>
<evidence type="ECO:0000313" key="8">
    <source>
        <dbReference type="EMBL" id="MBM0274432.1"/>
    </source>
</evidence>
<proteinExistence type="predicted"/>
<dbReference type="PROSITE" id="PS50075">
    <property type="entry name" value="CARRIER"/>
    <property type="match status" value="4"/>
</dbReference>
<evidence type="ECO:0000256" key="2">
    <source>
        <dbReference type="ARBA" id="ARBA00022450"/>
    </source>
</evidence>
<dbReference type="Pfam" id="PF00550">
    <property type="entry name" value="PP-binding"/>
    <property type="match status" value="4"/>
</dbReference>
<dbReference type="InterPro" id="IPR000873">
    <property type="entry name" value="AMP-dep_synth/lig_dom"/>
</dbReference>
<dbReference type="InterPro" id="IPR006162">
    <property type="entry name" value="Ppantetheine_attach_site"/>
</dbReference>
<dbReference type="Pfam" id="PF13193">
    <property type="entry name" value="AMP-binding_C"/>
    <property type="match status" value="3"/>
</dbReference>
<dbReference type="InterPro" id="IPR045851">
    <property type="entry name" value="AMP-bd_C_sf"/>
</dbReference>
<dbReference type="EMBL" id="JAEVHL010000006">
    <property type="protein sequence ID" value="MBM0274432.1"/>
    <property type="molecule type" value="Genomic_DNA"/>
</dbReference>
<organism evidence="8 9">
    <name type="scientific">Micromonospora tarensis</name>
    <dbReference type="NCBI Taxonomy" id="2806100"/>
    <lineage>
        <taxon>Bacteria</taxon>
        <taxon>Bacillati</taxon>
        <taxon>Actinomycetota</taxon>
        <taxon>Actinomycetes</taxon>
        <taxon>Micromonosporales</taxon>
        <taxon>Micromonosporaceae</taxon>
        <taxon>Micromonospora</taxon>
    </lineage>
</organism>
<feature type="domain" description="Carrier" evidence="7">
    <location>
        <begin position="966"/>
        <end position="1040"/>
    </location>
</feature>
<evidence type="ECO:0000313" key="9">
    <source>
        <dbReference type="Proteomes" id="UP000622245"/>
    </source>
</evidence>
<protein>
    <submittedName>
        <fullName evidence="8">Amino acid adenylation domain-containing protein</fullName>
    </submittedName>
</protein>
<dbReference type="NCBIfam" id="NF003417">
    <property type="entry name" value="PRK04813.1"/>
    <property type="match status" value="3"/>
</dbReference>
<dbReference type="Proteomes" id="UP000622245">
    <property type="component" value="Unassembled WGS sequence"/>
</dbReference>
<evidence type="ECO:0000256" key="3">
    <source>
        <dbReference type="ARBA" id="ARBA00022553"/>
    </source>
</evidence>
<dbReference type="PROSITE" id="PS00012">
    <property type="entry name" value="PHOSPHOPANTETHEINE"/>
    <property type="match status" value="3"/>
</dbReference>
<dbReference type="Pfam" id="PF00668">
    <property type="entry name" value="Condensation"/>
    <property type="match status" value="8"/>
</dbReference>
<dbReference type="CDD" id="cd19543">
    <property type="entry name" value="DCL_NRPS"/>
    <property type="match status" value="2"/>
</dbReference>
<dbReference type="InterPro" id="IPR010060">
    <property type="entry name" value="NRPS_synth"/>
</dbReference>
<dbReference type="PANTHER" id="PTHR45527">
    <property type="entry name" value="NONRIBOSOMAL PEPTIDE SYNTHETASE"/>
    <property type="match status" value="1"/>
</dbReference>
<keyword evidence="4" id="KW-0677">Repeat</keyword>
<dbReference type="Gene3D" id="2.30.38.10">
    <property type="entry name" value="Luciferase, Domain 3"/>
    <property type="match status" value="3"/>
</dbReference>
<evidence type="ECO:0000259" key="7">
    <source>
        <dbReference type="PROSITE" id="PS50075"/>
    </source>
</evidence>
<dbReference type="Gene3D" id="3.30.559.30">
    <property type="entry name" value="Nonribosomal peptide synthetase, condensation domain"/>
    <property type="match status" value="7"/>
</dbReference>
<dbReference type="InterPro" id="IPR020845">
    <property type="entry name" value="AMP-binding_CS"/>
</dbReference>
<dbReference type="PANTHER" id="PTHR45527:SF1">
    <property type="entry name" value="FATTY ACID SYNTHASE"/>
    <property type="match status" value="1"/>
</dbReference>
<comment type="caution">
    <text evidence="8">The sequence shown here is derived from an EMBL/GenBank/DDBJ whole genome shotgun (WGS) entry which is preliminary data.</text>
</comment>
<evidence type="ECO:0000256" key="5">
    <source>
        <dbReference type="ARBA" id="ARBA00023194"/>
    </source>
</evidence>
<dbReference type="PROSITE" id="PS00455">
    <property type="entry name" value="AMP_BINDING"/>
    <property type="match status" value="3"/>
</dbReference>
<evidence type="ECO:0000256" key="4">
    <source>
        <dbReference type="ARBA" id="ARBA00022737"/>
    </source>
</evidence>
<dbReference type="InterPro" id="IPR009081">
    <property type="entry name" value="PP-bd_ACP"/>
</dbReference>
<dbReference type="InterPro" id="IPR023213">
    <property type="entry name" value="CAT-like_dom_sf"/>
</dbReference>
<dbReference type="Pfam" id="PF00501">
    <property type="entry name" value="AMP-binding"/>
    <property type="match status" value="3"/>
</dbReference>
<dbReference type="InterPro" id="IPR020806">
    <property type="entry name" value="PKS_PP-bd"/>
</dbReference>
<dbReference type="InterPro" id="IPR001242">
    <property type="entry name" value="Condensation_dom"/>
</dbReference>
<dbReference type="InterPro" id="IPR036736">
    <property type="entry name" value="ACP-like_sf"/>
</dbReference>
<dbReference type="Gene3D" id="3.40.50.980">
    <property type="match status" value="6"/>
</dbReference>
<dbReference type="CDD" id="cd19540">
    <property type="entry name" value="LCL_NRPS-like"/>
    <property type="match status" value="1"/>
</dbReference>
<keyword evidence="3" id="KW-0597">Phosphoprotein</keyword>
<dbReference type="NCBIfam" id="TIGR01733">
    <property type="entry name" value="AA-adenyl-dom"/>
    <property type="match status" value="3"/>
</dbReference>
<dbReference type="Gene3D" id="3.30.559.10">
    <property type="entry name" value="Chloramphenicol acetyltransferase-like domain"/>
    <property type="match status" value="8"/>
</dbReference>
<accession>A0ABS1YAK4</accession>
<keyword evidence="2" id="KW-0596">Phosphopantetheine</keyword>
<feature type="domain" description="Carrier" evidence="7">
    <location>
        <begin position="4581"/>
        <end position="4655"/>
    </location>
</feature>
<comment type="cofactor">
    <cofactor evidence="1">
        <name>pantetheine 4'-phosphate</name>
        <dbReference type="ChEBI" id="CHEBI:47942"/>
    </cofactor>
</comment>
<feature type="domain" description="Carrier" evidence="7">
    <location>
        <begin position="2502"/>
        <end position="2577"/>
    </location>
</feature>
<dbReference type="SUPFAM" id="SSF52777">
    <property type="entry name" value="CoA-dependent acyltransferases"/>
    <property type="match status" value="15"/>
</dbReference>
<feature type="region of interest" description="Disordered" evidence="6">
    <location>
        <begin position="2790"/>
        <end position="2811"/>
    </location>
</feature>
<keyword evidence="5" id="KW-0045">Antibiotic biosynthesis</keyword>
<feature type="domain" description="Carrier" evidence="7">
    <location>
        <begin position="3554"/>
        <end position="3628"/>
    </location>
</feature>
<dbReference type="Gene3D" id="1.10.1200.10">
    <property type="entry name" value="ACP-like"/>
    <property type="match status" value="4"/>
</dbReference>
<sequence>MTQSAPEDILPLSPLQEGLLFHALYDEQAPDVYTVQLVLDLDGDLDTSAMRASTEALLRRHANLRVGFLQPKGGRPVQVVARDVTLPWTEVDLTGLAAEERDAELARVQSTEQRRSYNLAKPPLLRFVLIRLGERRHRLLMSFHHILLDGWSMALVLEELFRLYQQAGAEVGLTPVVPFRDYLAWLNRQDSGKAEAAWQAALAGMDGPTRLTAVEPNRTAVVPEEVVVTVPADVTAELATNLRRHSLTMGTAVYGAWAMLLGALTGARDVVFGTVVAGRPPEIAGVERMVGMLINTLPARVRLAPGTSLLRMLEQVQRDQQDLLPYQYLGMADVQRVAGQQGELFDTSVAFDNFPFDLDAAQKIAGDLDIVHFDVLDSSHYPLYANVHVLDGQLRLQLRYRPDMFDTADVQRFGERLRRAFTAMAADLTMPVDRVDLLSSAERGRILADWNETGEPRARATFPALFAERVAENPAAVAVESAGRSLTYAELDANTNQLARHLMTLGVRPEHVVAFMLYRSVESASTTVAVLKAGAAFLPLDPEYPTGRLAYMLADARPAVVLTVAALVDTLPPTPGATVVVLDDPAVQAAIAGYDAGPIGDGERAVPLRVTNPAYLIYTSGSTGEPKGVVVSHAGMADFVATEISMFGLGVGSRVLQFCSPSFDMSVLELTVTLLSGAALVVPPPVTLAGEPLATLMAERRVSHAIIPPAVLASAPATELPDLRHLIVGGEAVPAELVRRWSGGRQMTNGYGPTENTVAVSYSDPLDGLSDPPPIGRPVRDTRVYVLDAELRPTPPGVAGELYVSGGRLARGYLHHPGLTAHRFVACPFEDGGARMYRTGDVVRWRADGLVEFLGRSDHQIKIRGFRVELAEIESALARHPSVDQAAVIVRSASGGQPQLVAYVVPTAQDVVDPEVLRAHVGELLPEYMVPALVVALAALPVTENGKLDRAALVEPETEPSSTGRQPRNPLEEQLCQLFAEVLKVPTVGIDDNFFELGGDSIISIQLVSRARKTGLRISPRDLFTRKTVAGLAEAIAESTPPAEPEAPAAPVSDDGTGSVPVLPIMHWVHDQNGPIDRFHQAMPAPVPAGLSRDQVAAALQALIDHHDALRLRLNRLEEIDEWSLEVRPRGTVRAADCLDHVRVDDPTAPVGSSDEAISRLAPAAGRLLSAVWLDAGADTPGRLLLFVHHFAVDAVSWQILLPDLAEAFAALEAGEAVRLAPVGTSLRSWAQHLIALAAEPGTIRQLPLWRQILSCPDPLLVDRPLDPSTDTAATARSLTVTLPATVTRTLLGPLPAALHAEIDEVLLATFAVAVADWRARSSSSHQGTGTGVLVAREGHGRDESVAGTDLSRTVGWLTSLYPVHLDPGPRTGGTLTGAALTAAVRAVREQLRAIPDSGLGYGLLRYLNPRAAAVLARLPQPQIAFNYLGRVDNGVEDEGIGGDPDPAMPMPYAMMLNAVTVPGPDGYVLKATWTWASGHLGEEETRRLADAWFRAIEVLARHVAHGPALSALSPSDLPLLELSQAELDRLADAHPGLTDVLPLSPLQEGLLFHAEYDRSAADVYITRAAMDIRGDLDVAALRTAADALVRRHDNLRAGIAYTEDGRPVQVIPATVEVPWTTIDLRDRTEAERAVELDRLLDAERVHRFDLQSPPLLRFTLIRIGDDLHRLLMGAHHMLLDGWSLQILTGELLELYTAGEAGAELPAVEPYRDYLSWLAAQDRSVAERAWAQALDGVAEPSLLGDGGHGYGGLPQRLESTVPDELAAELFAAARREGLTVNNVVQGLWGILLGRLTGRDDVLFGETVSGRPADLPGVERMVGLFSNTVPVRVRVDPQRSLLAIVTELQERKAELLAHHYLGLTDLQRLAGLSTLFDTAVVFENFPTATTDVVAGLELTDVDTRGDNHYPLGIVVMHEQRRMLVNWYFQPEVIGAAAVSTAAVGFNQLIEAFVAAPHTPVGQLDAAAGEVPRDAAWRGPIVPVPPVTVVELFQAAVASTPEATAVVHAGAELSYAELNARANRLAHELIARGVGPERLVAVALDRSPELVVTLLAVLKAGGAYVPIDPGYPAERIAYMLGDAAPALVVTNREIDGQLPGTDVPRLVLDAPGVAGATREQPTTDPTDGQRIAPLDVRHPAYVIYTSGSTGRPKGVVVTHSSVVDYLTWTGQTYPGATGLTIVHSPVSFDLTVTGLFTPLVVGGTVLLAELHDDPEVGRRLADTPATFMKATPSHLPLLAALPARFSPSTELLLGGEALNGEALQSWRAEHPNARVWNVYGPTEATVNCTEFLIEPEAPALAGPVPIGRPQGNARTYVLDARLRPVPLGTAGELYLAGSGLARGYLNRAALTAERFVPDPFGPAGERMYRTGDLARWVPGRDADPDRPDLVFVGRADDQVKLRGFRIELGEVAAAVAACPGVAGQAVIVRTDRADDAALVAYAVPAAGHRLDPATLRSRLAEALPAYMVPDAVLVLDALPLTANGKLDRAALPQPDFTTAADARAPRTPQEEILCGLFAEVLGVDEVGVDDDFFSHGGNSLSAIRLTSLIRATLSPALEVRAVFDAPTPGSMAARLAASPLGDAVRPALVPRPRPERIPLSSAQLRLWYLNRLHGPSGAYNVPIGIRLTGRLDRDALAAALNDVVGRHESLRTVYPDQDGRPYQRILPVEHVELPVVEQVVTGPDDLDVALAEAADRGFDLAGELPLRATLFACGPDEHVLLLTVHHIATDGWSNAPLARDLSVAYTARHAGHPPSFTPLAVQYADYTFWQRELLEGLGDQQLDHWRSALEGLPDEMPLPTDRPRSGQTGTAGDTVDFALDAESHERLAELARANHVTLFMVLQAALAVLLARSGSETDIAIGTAVAGRTEPELDELVGFLVNTLVLRTDTGGEPTFVELLARVRASDLAAYSHQELPFEQLVDALRPGRSTVYNPLFQVFLVFQNNLPARLEMPGLTVEPVTVENAAAKAELCVEIAEQFDAQGRPAGLRGRLNYLTELFDQGTIKGLAAALGTLLRSAAAQPEVSVHDLPLLPAAERERVLVEWGAATRPVSSGSMAALFAERPAAWSELPAVVDATTGATLSYTELAADVDRLAAYLTGLGVRAESVVGVAVPRSVSWLTAVLAVWQAGGVYLPIDTALPTQRLRTLLADASPEVVLTLGAVETAVTEAWAGSCVILDEPRVAAQVAAGAPVESTLPVLASNAAYLIYTSGSTGVPKGVAVTHTGLASMAGAHAERLGIAPGDRVLQAVSPSFDVSIADLATALLSGATLVLAPGSRLPVGEELTDLIDRHGITHLQVTAGVLGTLPDVPLSSLRTLVVGGEPAAPELVGRWSRGRRLLNVYGPTETTVAASMSAPLDGAEHPPIGTPLWNTRLFVLDARLQPVGVGTVGELYIAGDGVARGYLGLPGRTAERFVAEPFGAVGARMYRTGDLVRWRAGGELEFVGRADNQVKIRGHRIELGEVEAVLAGHAAVAQAVAVVREDQPGQRQLVAYVTAGDGVTGADLRAWLHDRLPEQLVPAVVVVLDAVPLTPNGKVDRAGLPVPVIASTDGARPPRNRTEEVLCTLVGELLGVASVGIDDGFFDLGGDSIVSIQLVSRARRAGIRFTAGDVLRHRTIGDLAAAASTDTSTRQEGDADGIGAVPLTPVMHWMRERGGPVDRFSQQVMLRLPAGCDEDRLTTALQALVNHHDMLRLRLTRRGGNQLWSLETQPQQSGLADGLLRRVPVHGLSGAALTEALRTAEAQAQQGLDPERGEVLRAVWFDAGPDGTSQLLLVVHHLAVDVVSWRILLPDLREAYEAVSAGRPVALAPIGTSFRAWAEKLVARSSRPEVLDELPVWTDLLGTGDPQLAHRPLDRGQDVTGALRSVELTVPADEAQPLLTRLPARYATGAADILLTALGVAVERWSAARGRGRTDGVLVDVERHGRQEIDGAELSRTVGWFTAYAPVRLRSLTDGADLGAAIKRVKEQLATLPAHGFHFGLLRHLNPQTAPVLAQLASPQIAFNYLGRTVGSEAPVDGAWEADDEALAGSVDHSDVPVTHALAVQMSALDGPDGPSLYSRWSWPAGLFTEAEVDEFVSTWREVVTELAEHGRQDDTIARTPSDFPLVAIDQADVDRLVHARPDLHDVLPLTPLQEGMVFHALYDEHGVDVYNLQLGIDLHGPVEPDRLRDAVLALLRRHPNLRAGFLQDGLNRPYQVIPRAARPAWSYLDLGGLDDAERAAELDRQLTAARAHRFDLADPPLLRCLLLRLGPDRYRLAINLHHILLDGWSTPIVIDELQRLYAAGADGVAPAPAYRDFLAWLVVQDGDATRLAWEQELDGLAGPSLLADHDPHRASVLPGKVSVDLPGDQVAALVALAAGQGVTMNTVVQLAWALLLRRLTGQDDIVFGATVSGRPPEVPDVERMVGSFINTVPVRVPLDPAESVGQALRRLRERQTALVNHQHVRLVDLQRSVGQGELFDTLVVFQNMPAGAGDDPESGMEVRVAGLHTSDATHYLLTLDAGLAGAEMGFRLGYRPDMFRTEEVDRFVAGLRSLLAELAVDPDRPVGDLDGGGLDRWRPTATAERASTAHEPDDTVPEFDMDERMRVLAGIFTEVLGLESIDPDADFFELGGDSIVSIQLSSRARKIGLSFTLREVFAERTVRGVARVARTLTDEPSAVERPEDALGQVPVTPIMLDLLERGGPIDGVHQANLLQLPIGCDATRLAATVQALLDHHDVLRARLRGGPGSGGWKLEIAQPGAVRAAEIIDRVDTAGVPSDDLLAVVTAEQARARTALAPRDGVMVRAVWFDAGPETSGRLMLMVHHLVVDGISWRFVNEDLRTAWDAVVAGAEPQLERSRTSFRTWARQLAESAEDPARAAELEYWRGVGAAPDPLLAARRVDPTRDVVASARQLVVVVPADVAEPLLNRVPVVLNAGLDEVLLTGLALAVNRWRGERDLPDGGLLVGLEGHGRPEPTDRMDVSRTVGWFANLFPVRLDPGVDAGTGAPVWSGEADAGLALKAVKEQLRSVPDKGVGYGLLRHLNPLTAPLLATAPQPQVGFNYLGRFETRSAPTGQADPAAWSIAAEAVESIGGGNDPGAPLAYTVSVNALAQDRADGVSLLTNFSWPSELLSEAEVRLLADCWLAAMEAIVSYAGRRTRPASPPPTWHCLTCLRTRSTNLRTTSSELRLFAERINTMTKPGLADVWPLSPLQKGLLFHALYEEAASGIYVIQLTLDLRREVSADRLRRAAAVVLRRHDNLRAGFRNRRSGEPVQVIQREAAPDWDEFDLSGLPPDEREPELLRLLGTDRARGFDLSRPPLRFTLVGWTPTGTGSC</sequence>
<name>A0ABS1YAK4_9ACTN</name>
<dbReference type="InterPro" id="IPR010071">
    <property type="entry name" value="AA_adenyl_dom"/>
</dbReference>
<dbReference type="SUPFAM" id="SSF56801">
    <property type="entry name" value="Acetyl-CoA synthetase-like"/>
    <property type="match status" value="3"/>
</dbReference>
<dbReference type="Gene3D" id="3.30.300.30">
    <property type="match status" value="3"/>
</dbReference>
<dbReference type="SUPFAM" id="SSF47336">
    <property type="entry name" value="ACP-like"/>
    <property type="match status" value="4"/>
</dbReference>
<dbReference type="InterPro" id="IPR025110">
    <property type="entry name" value="AMP-bd_C"/>
</dbReference>
<gene>
    <name evidence="8" type="ORF">JM949_02615</name>
</gene>
<dbReference type="CDD" id="cd05930">
    <property type="entry name" value="A_NRPS"/>
    <property type="match status" value="1"/>
</dbReference>